<protein>
    <recommendedName>
        <fullName evidence="5">VCBS repeat-containing protein</fullName>
    </recommendedName>
</protein>
<sequence length="596" mass="67591">MNIRKTIQLYMLSIFTFTFIFNVMPSFCQESAFTGVVSYLKGEYGTPFQIAGRVKEVAQDNILFNKNNTIDGISVGQGFWACDHKKGVSPHLQRQVARLRVEALFSQTVMASVEQVMARDVEPDDWVLTPPSPIVHVYSNIESKHAFPAYQELIKELLDAGFQIKEVKKDVIPGGLGDNDLLLRFESDADHLVCRLIRGKEGKLLFYESQKSGLEIVTLFPAGHDIQTQSLPISVPSPTSGKAPENSTYEEEGDFYRLDKAFTKIVAFDLEGDGITDLALLNDNGVSVYEIAGTALSEKQSYTFKKNVFPLNLHAMDMDHDGKDELLVTLAESAVFLGKEDNRLCSEILKFNGDSLDCLVKNWPYYLNVIFNRTGHRVALAQKEGEYIQYMGPVSQITWDAESKQLKIMERYRPAAGVYSIYQFNLLPNDSDRLIILEKGNDLHGYFTPEEKVDASSHRNYGDFKETGYPLKLEKDQYLGGFSEKKTFQTVYAPRRFESSPPFDEQCFLIYKERNTTILKKILGANRGTDQIVGVKWYGNRLVETWQSRKFACNVLDFTFLLNPKRIMVLYRDNDGSAALTCINFVGRDISRVSEK</sequence>
<keyword evidence="1" id="KW-0732">Signal</keyword>
<gene>
    <name evidence="3" type="ORF">DSCO28_38360</name>
</gene>
<dbReference type="SUPFAM" id="SSF69318">
    <property type="entry name" value="Integrin alpha N-terminal domain"/>
    <property type="match status" value="1"/>
</dbReference>
<dbReference type="KEGG" id="dov:DSCO28_38360"/>
<dbReference type="AlphaFoldDB" id="A0A5K7ZST6"/>
<evidence type="ECO:0000313" key="4">
    <source>
        <dbReference type="Proteomes" id="UP000425960"/>
    </source>
</evidence>
<organism evidence="3 4">
    <name type="scientific">Desulfosarcina ovata subsp. sediminis</name>
    <dbReference type="NCBI Taxonomy" id="885957"/>
    <lineage>
        <taxon>Bacteria</taxon>
        <taxon>Pseudomonadati</taxon>
        <taxon>Thermodesulfobacteriota</taxon>
        <taxon>Desulfobacteria</taxon>
        <taxon>Desulfobacterales</taxon>
        <taxon>Desulfosarcinaceae</taxon>
        <taxon>Desulfosarcina</taxon>
    </lineage>
</organism>
<reference evidence="3 4" key="1">
    <citation type="submission" date="2019-11" db="EMBL/GenBank/DDBJ databases">
        <title>Comparative genomics of hydrocarbon-degrading Desulfosarcina strains.</title>
        <authorList>
            <person name="Watanabe M."/>
            <person name="Kojima H."/>
            <person name="Fukui M."/>
        </authorList>
    </citation>
    <scope>NUCLEOTIDE SEQUENCE [LARGE SCALE GENOMIC DNA]</scope>
    <source>
        <strain evidence="3 4">28bB2T</strain>
    </source>
</reference>
<evidence type="ECO:0000313" key="3">
    <source>
        <dbReference type="EMBL" id="BBO83270.1"/>
    </source>
</evidence>
<name>A0A5K7ZST6_9BACT</name>
<feature type="transmembrane region" description="Helical" evidence="2">
    <location>
        <begin position="7"/>
        <end position="24"/>
    </location>
</feature>
<dbReference type="RefSeq" id="WP_155323531.1">
    <property type="nucleotide sequence ID" value="NZ_AP021876.1"/>
</dbReference>
<evidence type="ECO:0000256" key="2">
    <source>
        <dbReference type="SAM" id="Phobius"/>
    </source>
</evidence>
<dbReference type="Pfam" id="PF13517">
    <property type="entry name" value="FG-GAP_3"/>
    <property type="match status" value="1"/>
</dbReference>
<keyword evidence="2" id="KW-0472">Membrane</keyword>
<accession>A0A5K7ZST6</accession>
<evidence type="ECO:0008006" key="5">
    <source>
        <dbReference type="Google" id="ProtNLM"/>
    </source>
</evidence>
<keyword evidence="2" id="KW-1133">Transmembrane helix</keyword>
<dbReference type="InterPro" id="IPR028994">
    <property type="entry name" value="Integrin_alpha_N"/>
</dbReference>
<evidence type="ECO:0000256" key="1">
    <source>
        <dbReference type="ARBA" id="ARBA00022729"/>
    </source>
</evidence>
<dbReference type="Proteomes" id="UP000425960">
    <property type="component" value="Chromosome"/>
</dbReference>
<keyword evidence="2" id="KW-0812">Transmembrane</keyword>
<proteinExistence type="predicted"/>
<dbReference type="InterPro" id="IPR013517">
    <property type="entry name" value="FG-GAP"/>
</dbReference>
<dbReference type="EMBL" id="AP021876">
    <property type="protein sequence ID" value="BBO83270.1"/>
    <property type="molecule type" value="Genomic_DNA"/>
</dbReference>